<evidence type="ECO:0000256" key="1">
    <source>
        <dbReference type="SAM" id="SignalP"/>
    </source>
</evidence>
<reference evidence="2 3" key="1">
    <citation type="journal article" date="2014" name="Int. J. Syst. Evol. Microbiol.">
        <title>Complete genome sequence of Corynebacterium casei LMG S-19264T (=DSM 44701T), isolated from a smear-ripened cheese.</title>
        <authorList>
            <consortium name="US DOE Joint Genome Institute (JGI-PGF)"/>
            <person name="Walter F."/>
            <person name="Albersmeier A."/>
            <person name="Kalinowski J."/>
            <person name="Ruckert C."/>
        </authorList>
    </citation>
    <scope>NUCLEOTIDE SEQUENCE [LARGE SCALE GENOMIC DNA]</scope>
    <source>
        <strain evidence="2 3">CGMCC 1.15896</strain>
    </source>
</reference>
<dbReference type="OrthoDB" id="7960449at2"/>
<dbReference type="AlphaFoldDB" id="A0A916VYD0"/>
<comment type="caution">
    <text evidence="2">The sequence shown here is derived from an EMBL/GenBank/DDBJ whole genome shotgun (WGS) entry which is preliminary data.</text>
</comment>
<accession>A0A916VYD0</accession>
<dbReference type="InterPro" id="IPR011250">
    <property type="entry name" value="OMP/PagP_B-barrel"/>
</dbReference>
<feature type="signal peptide" evidence="1">
    <location>
        <begin position="1"/>
        <end position="23"/>
    </location>
</feature>
<dbReference type="SUPFAM" id="SSF56925">
    <property type="entry name" value="OMPA-like"/>
    <property type="match status" value="1"/>
</dbReference>
<evidence type="ECO:0008006" key="4">
    <source>
        <dbReference type="Google" id="ProtNLM"/>
    </source>
</evidence>
<sequence length="168" mass="16982">MPVAKKLLIACAAVAAAVMPASAQDYGPYGYGGYGAGFNWDGFYSGVYGGGIPFGDDTSWSAGIFTGVNVQMDSLVFGAEAQLGGDFGNDFSIDALVLGKGGMSLGDALVYGTGGIGLVSGDFGYAIGGGAEYGFTDYMSVRGEALGLGEWGKGPSDFRLTAGVAFHM</sequence>
<name>A0A916VYD0_9HYPH</name>
<organism evidence="2 3">
    <name type="scientific">Pelagibacterium lentulum</name>
    <dbReference type="NCBI Taxonomy" id="2029865"/>
    <lineage>
        <taxon>Bacteria</taxon>
        <taxon>Pseudomonadati</taxon>
        <taxon>Pseudomonadota</taxon>
        <taxon>Alphaproteobacteria</taxon>
        <taxon>Hyphomicrobiales</taxon>
        <taxon>Devosiaceae</taxon>
        <taxon>Pelagibacterium</taxon>
    </lineage>
</organism>
<feature type="chain" id="PRO_5037687322" description="Outer membrane protein beta-barrel domain-containing protein" evidence="1">
    <location>
        <begin position="24"/>
        <end position="168"/>
    </location>
</feature>
<protein>
    <recommendedName>
        <fullName evidence="4">Outer membrane protein beta-barrel domain-containing protein</fullName>
    </recommendedName>
</protein>
<proteinExistence type="predicted"/>
<keyword evidence="1" id="KW-0732">Signal</keyword>
<keyword evidence="3" id="KW-1185">Reference proteome</keyword>
<gene>
    <name evidence="2" type="ORF">GCM10011499_22750</name>
</gene>
<evidence type="ECO:0000313" key="3">
    <source>
        <dbReference type="Proteomes" id="UP000596977"/>
    </source>
</evidence>
<evidence type="ECO:0000313" key="2">
    <source>
        <dbReference type="EMBL" id="GGA52149.1"/>
    </source>
</evidence>
<dbReference type="Proteomes" id="UP000596977">
    <property type="component" value="Unassembled WGS sequence"/>
</dbReference>
<dbReference type="EMBL" id="BMKB01000003">
    <property type="protein sequence ID" value="GGA52149.1"/>
    <property type="molecule type" value="Genomic_DNA"/>
</dbReference>
<dbReference type="RefSeq" id="WP_127071115.1">
    <property type="nucleotide sequence ID" value="NZ_BMKB01000003.1"/>
</dbReference>